<reference evidence="7 8" key="1">
    <citation type="submission" date="2019-08" db="EMBL/GenBank/DDBJ databases">
        <title>In-depth cultivation of the pig gut microbiome towards novel bacterial diversity and tailored functional studies.</title>
        <authorList>
            <person name="Wylensek D."/>
            <person name="Hitch T.C.A."/>
            <person name="Clavel T."/>
        </authorList>
    </citation>
    <scope>NUCLEOTIDE SEQUENCE [LARGE SCALE GENOMIC DNA]</scope>
    <source>
        <strain evidence="7 8">68-1-5</strain>
    </source>
</reference>
<evidence type="ECO:0000256" key="1">
    <source>
        <dbReference type="ARBA" id="ARBA00009998"/>
    </source>
</evidence>
<dbReference type="InterPro" id="IPR037004">
    <property type="entry name" value="Exonuc_VII_ssu_sf"/>
</dbReference>
<evidence type="ECO:0000313" key="8">
    <source>
        <dbReference type="Proteomes" id="UP000434409"/>
    </source>
</evidence>
<dbReference type="EMBL" id="VULY01000018">
    <property type="protein sequence ID" value="MSR92946.1"/>
    <property type="molecule type" value="Genomic_DNA"/>
</dbReference>
<dbReference type="Pfam" id="PF02609">
    <property type="entry name" value="Exonuc_VII_S"/>
    <property type="match status" value="1"/>
</dbReference>
<dbReference type="GO" id="GO:0009318">
    <property type="term" value="C:exodeoxyribonuclease VII complex"/>
    <property type="evidence" value="ECO:0007669"/>
    <property type="project" value="UniProtKB-UniRule"/>
</dbReference>
<dbReference type="GO" id="GO:0008855">
    <property type="term" value="F:exodeoxyribonuclease VII activity"/>
    <property type="evidence" value="ECO:0007669"/>
    <property type="project" value="UniProtKB-UniRule"/>
</dbReference>
<proteinExistence type="inferred from homology"/>
<dbReference type="Gene3D" id="1.10.287.1040">
    <property type="entry name" value="Exonuclease VII, small subunit"/>
    <property type="match status" value="1"/>
</dbReference>
<evidence type="ECO:0000256" key="2">
    <source>
        <dbReference type="ARBA" id="ARBA00022490"/>
    </source>
</evidence>
<dbReference type="InterPro" id="IPR003761">
    <property type="entry name" value="Exonuc_VII_S"/>
</dbReference>
<dbReference type="GO" id="GO:0005737">
    <property type="term" value="C:cytoplasm"/>
    <property type="evidence" value="ECO:0007669"/>
    <property type="project" value="UniProtKB-SubCell"/>
</dbReference>
<dbReference type="AlphaFoldDB" id="A0A6N7UZD4"/>
<evidence type="ECO:0000256" key="5">
    <source>
        <dbReference type="ARBA" id="ARBA00022839"/>
    </source>
</evidence>
<keyword evidence="8" id="KW-1185">Reference proteome</keyword>
<protein>
    <recommendedName>
        <fullName evidence="6">Exodeoxyribonuclease 7 small subunit</fullName>
        <ecNumber evidence="6">3.1.11.6</ecNumber>
    </recommendedName>
    <alternativeName>
        <fullName evidence="6">Exodeoxyribonuclease VII small subunit</fullName>
        <shortName evidence="6">Exonuclease VII small subunit</shortName>
    </alternativeName>
</protein>
<keyword evidence="4 6" id="KW-0378">Hydrolase</keyword>
<comment type="subunit">
    <text evidence="6">Heterooligomer composed of large and small subunits.</text>
</comment>
<comment type="function">
    <text evidence="6">Bidirectionally degrades single-stranded DNA into large acid-insoluble oligonucleotides, which are then degraded further into small acid-soluble oligonucleotides.</text>
</comment>
<dbReference type="NCBIfam" id="TIGR01280">
    <property type="entry name" value="xseB"/>
    <property type="match status" value="1"/>
</dbReference>
<evidence type="ECO:0000313" key="7">
    <source>
        <dbReference type="EMBL" id="MSR92946.1"/>
    </source>
</evidence>
<evidence type="ECO:0000256" key="4">
    <source>
        <dbReference type="ARBA" id="ARBA00022801"/>
    </source>
</evidence>
<accession>A0A6N7UZD4</accession>
<comment type="subcellular location">
    <subcellularLocation>
        <location evidence="6">Cytoplasm</location>
    </subcellularLocation>
</comment>
<dbReference type="RefSeq" id="WP_154475559.1">
    <property type="nucleotide sequence ID" value="NZ_JAQYBV010000097.1"/>
</dbReference>
<organism evidence="7 8">
    <name type="scientific">Suipraeoptans intestinalis</name>
    <dbReference type="NCBI Taxonomy" id="2606628"/>
    <lineage>
        <taxon>Bacteria</taxon>
        <taxon>Bacillati</taxon>
        <taxon>Bacillota</taxon>
        <taxon>Clostridia</taxon>
        <taxon>Lachnospirales</taxon>
        <taxon>Lachnospiraceae</taxon>
        <taxon>Suipraeoptans</taxon>
    </lineage>
</organism>
<dbReference type="EC" id="3.1.11.6" evidence="6"/>
<comment type="caution">
    <text evidence="7">The sequence shown here is derived from an EMBL/GenBank/DDBJ whole genome shotgun (WGS) entry which is preliminary data.</text>
</comment>
<name>A0A6N7UZD4_9FIRM</name>
<sequence length="74" mass="8861">MAEKKEKKQEENLEILFQKLESVIHTMETEELPLEEAFSKYQEGMEVLKECSKRVEQVEKQVLYLDDKGELHEF</sequence>
<evidence type="ECO:0000256" key="6">
    <source>
        <dbReference type="HAMAP-Rule" id="MF_00337"/>
    </source>
</evidence>
<dbReference type="GO" id="GO:0006308">
    <property type="term" value="P:DNA catabolic process"/>
    <property type="evidence" value="ECO:0007669"/>
    <property type="project" value="UniProtKB-UniRule"/>
</dbReference>
<keyword evidence="3 6" id="KW-0540">Nuclease</keyword>
<dbReference type="SUPFAM" id="SSF116842">
    <property type="entry name" value="XseB-like"/>
    <property type="match status" value="1"/>
</dbReference>
<dbReference type="Proteomes" id="UP000434409">
    <property type="component" value="Unassembled WGS sequence"/>
</dbReference>
<dbReference type="HAMAP" id="MF_00337">
    <property type="entry name" value="Exonuc_7_S"/>
    <property type="match status" value="1"/>
</dbReference>
<keyword evidence="5 6" id="KW-0269">Exonuclease</keyword>
<evidence type="ECO:0000256" key="3">
    <source>
        <dbReference type="ARBA" id="ARBA00022722"/>
    </source>
</evidence>
<keyword evidence="2 6" id="KW-0963">Cytoplasm</keyword>
<gene>
    <name evidence="6 7" type="primary">xseB</name>
    <name evidence="7" type="ORF">FYJ34_01305</name>
</gene>
<comment type="similarity">
    <text evidence="1 6">Belongs to the XseB family.</text>
</comment>
<comment type="catalytic activity">
    <reaction evidence="6">
        <text>Exonucleolytic cleavage in either 5'- to 3'- or 3'- to 5'-direction to yield nucleoside 5'-phosphates.</text>
        <dbReference type="EC" id="3.1.11.6"/>
    </reaction>
</comment>